<evidence type="ECO:0000256" key="1">
    <source>
        <dbReference type="SAM" id="MobiDB-lite"/>
    </source>
</evidence>
<evidence type="ECO:0000313" key="3">
    <source>
        <dbReference type="Proteomes" id="UP001383192"/>
    </source>
</evidence>
<organism evidence="2 3">
    <name type="scientific">Paramarasmius palmivorus</name>
    <dbReference type="NCBI Taxonomy" id="297713"/>
    <lineage>
        <taxon>Eukaryota</taxon>
        <taxon>Fungi</taxon>
        <taxon>Dikarya</taxon>
        <taxon>Basidiomycota</taxon>
        <taxon>Agaricomycotina</taxon>
        <taxon>Agaricomycetes</taxon>
        <taxon>Agaricomycetidae</taxon>
        <taxon>Agaricales</taxon>
        <taxon>Marasmiineae</taxon>
        <taxon>Marasmiaceae</taxon>
        <taxon>Paramarasmius</taxon>
    </lineage>
</organism>
<reference evidence="2 3" key="1">
    <citation type="submission" date="2024-01" db="EMBL/GenBank/DDBJ databases">
        <title>A draft genome for a cacao thread blight-causing isolate of Paramarasmius palmivorus.</title>
        <authorList>
            <person name="Baruah I.K."/>
            <person name="Bukari Y."/>
            <person name="Amoako-Attah I."/>
            <person name="Meinhardt L.W."/>
            <person name="Bailey B.A."/>
            <person name="Cohen S.P."/>
        </authorList>
    </citation>
    <scope>NUCLEOTIDE SEQUENCE [LARGE SCALE GENOMIC DNA]</scope>
    <source>
        <strain evidence="2 3">GH-12</strain>
    </source>
</reference>
<protein>
    <submittedName>
        <fullName evidence="2">Uncharacterized protein</fullName>
    </submittedName>
</protein>
<dbReference type="AlphaFoldDB" id="A0AAW0B3W3"/>
<proteinExistence type="predicted"/>
<evidence type="ECO:0000313" key="2">
    <source>
        <dbReference type="EMBL" id="KAK7020706.1"/>
    </source>
</evidence>
<name>A0AAW0B3W3_9AGAR</name>
<dbReference type="EMBL" id="JAYKXP010000182">
    <property type="protein sequence ID" value="KAK7020706.1"/>
    <property type="molecule type" value="Genomic_DNA"/>
</dbReference>
<feature type="compositionally biased region" description="Basic residues" evidence="1">
    <location>
        <begin position="68"/>
        <end position="79"/>
    </location>
</feature>
<accession>A0AAW0B3W3</accession>
<feature type="compositionally biased region" description="Polar residues" evidence="1">
    <location>
        <begin position="1"/>
        <end position="11"/>
    </location>
</feature>
<feature type="compositionally biased region" description="Low complexity" evidence="1">
    <location>
        <begin position="55"/>
        <end position="67"/>
    </location>
</feature>
<keyword evidence="3" id="KW-1185">Reference proteome</keyword>
<comment type="caution">
    <text evidence="2">The sequence shown here is derived from an EMBL/GenBank/DDBJ whole genome shotgun (WGS) entry which is preliminary data.</text>
</comment>
<sequence>MHVQLRNQDPQLSEIGEDAGRGEDAGSSTVEFNSQPDLSSLGELPFQVTSRNGHSNSDTSTHSSSSRSPRRKKKRRKNNHPNQQSTSWVPDAPPGVQYQHATSVPAPQMPSTGSKRKDK</sequence>
<feature type="compositionally biased region" description="Polar residues" evidence="1">
    <location>
        <begin position="26"/>
        <end position="38"/>
    </location>
</feature>
<feature type="region of interest" description="Disordered" evidence="1">
    <location>
        <begin position="1"/>
        <end position="119"/>
    </location>
</feature>
<gene>
    <name evidence="2" type="ORF">VNI00_017648</name>
</gene>
<dbReference type="Proteomes" id="UP001383192">
    <property type="component" value="Unassembled WGS sequence"/>
</dbReference>